<comment type="caution">
    <text evidence="3">The sequence shown here is derived from an EMBL/GenBank/DDBJ whole genome shotgun (WGS) entry which is preliminary data.</text>
</comment>
<evidence type="ECO:0000313" key="4">
    <source>
        <dbReference type="Proteomes" id="UP001231189"/>
    </source>
</evidence>
<dbReference type="SUPFAM" id="SSF81383">
    <property type="entry name" value="F-box domain"/>
    <property type="match status" value="1"/>
</dbReference>
<proteinExistence type="predicted"/>
<dbReference type="Pfam" id="PF12937">
    <property type="entry name" value="F-box-like"/>
    <property type="match status" value="1"/>
</dbReference>
<accession>A0AAD8R1V4</accession>
<name>A0AAD8R1V4_LOLMU</name>
<protein>
    <recommendedName>
        <fullName evidence="5">F-box domain-containing protein</fullName>
    </recommendedName>
</protein>
<feature type="domain" description="F-box" evidence="1">
    <location>
        <begin position="10"/>
        <end position="44"/>
    </location>
</feature>
<dbReference type="InterPro" id="IPR036047">
    <property type="entry name" value="F-box-like_dom_sf"/>
</dbReference>
<organism evidence="3 4">
    <name type="scientific">Lolium multiflorum</name>
    <name type="common">Italian ryegrass</name>
    <name type="synonym">Lolium perenne subsp. multiflorum</name>
    <dbReference type="NCBI Taxonomy" id="4521"/>
    <lineage>
        <taxon>Eukaryota</taxon>
        <taxon>Viridiplantae</taxon>
        <taxon>Streptophyta</taxon>
        <taxon>Embryophyta</taxon>
        <taxon>Tracheophyta</taxon>
        <taxon>Spermatophyta</taxon>
        <taxon>Magnoliopsida</taxon>
        <taxon>Liliopsida</taxon>
        <taxon>Poales</taxon>
        <taxon>Poaceae</taxon>
        <taxon>BOP clade</taxon>
        <taxon>Pooideae</taxon>
        <taxon>Poodae</taxon>
        <taxon>Poeae</taxon>
        <taxon>Poeae Chloroplast Group 2 (Poeae type)</taxon>
        <taxon>Loliodinae</taxon>
        <taxon>Loliinae</taxon>
        <taxon>Lolium</taxon>
    </lineage>
</organism>
<dbReference type="AlphaFoldDB" id="A0AAD8R1V4"/>
<gene>
    <name evidence="3" type="ORF">QYE76_036499</name>
</gene>
<sequence length="323" mass="36322">MAISAVLDNDDLLYEILLRLAFPTSLVRASLVCKRWLALASAPAFLRCFRDLHPPSLLGFYVQTEGTYPPKFVPLPQPPELAAVISRASFDLDSLSRDKFDYVLCCNGLLILPDRPLLKTRREILAKAGGGAGDGLSYFCLAMGYKEQHTVMDVYVLQDGVWAIHSSAVTQVPEIDLEVPRTLLADTKIYNTAFLNDRDKLVVLDLVSSSLSLLNFPEEMEPLSFQISLTDDSHLHLVHVKGSQLHIWLHQMDGNGLSNWFLESTICLHEICANSMIPNCILEDVNLEAVAGDSRFVFMEMEGILYMFDITSARKQRRFTRLR</sequence>
<evidence type="ECO:0000259" key="1">
    <source>
        <dbReference type="Pfam" id="PF12937"/>
    </source>
</evidence>
<dbReference type="InterPro" id="IPR056594">
    <property type="entry name" value="AT5G49610-like_b-prop"/>
</dbReference>
<dbReference type="Pfam" id="PF23635">
    <property type="entry name" value="Beta-prop_AT5G49610-like"/>
    <property type="match status" value="1"/>
</dbReference>
<dbReference type="Proteomes" id="UP001231189">
    <property type="component" value="Unassembled WGS sequence"/>
</dbReference>
<dbReference type="PANTHER" id="PTHR33207">
    <property type="entry name" value="F-BOX DOMAIN CONTAINING PROTEIN-RELATED"/>
    <property type="match status" value="1"/>
</dbReference>
<keyword evidence="4" id="KW-1185">Reference proteome</keyword>
<dbReference type="InterPro" id="IPR001810">
    <property type="entry name" value="F-box_dom"/>
</dbReference>
<dbReference type="EMBL" id="JAUUTY010000007">
    <property type="protein sequence ID" value="KAK1612826.1"/>
    <property type="molecule type" value="Genomic_DNA"/>
</dbReference>
<dbReference type="Gene3D" id="1.20.1280.50">
    <property type="match status" value="1"/>
</dbReference>
<evidence type="ECO:0000259" key="2">
    <source>
        <dbReference type="Pfam" id="PF23635"/>
    </source>
</evidence>
<reference evidence="3" key="1">
    <citation type="submission" date="2023-07" db="EMBL/GenBank/DDBJ databases">
        <title>A chromosome-level genome assembly of Lolium multiflorum.</title>
        <authorList>
            <person name="Chen Y."/>
            <person name="Copetti D."/>
            <person name="Kolliker R."/>
            <person name="Studer B."/>
        </authorList>
    </citation>
    <scope>NUCLEOTIDE SEQUENCE</scope>
    <source>
        <strain evidence="3">02402/16</strain>
        <tissue evidence="3">Leaf</tissue>
    </source>
</reference>
<feature type="domain" description="F-box protein AT5G49610-like beta-propeller" evidence="2">
    <location>
        <begin position="110"/>
        <end position="313"/>
    </location>
</feature>
<evidence type="ECO:0008006" key="5">
    <source>
        <dbReference type="Google" id="ProtNLM"/>
    </source>
</evidence>
<evidence type="ECO:0000313" key="3">
    <source>
        <dbReference type="EMBL" id="KAK1612826.1"/>
    </source>
</evidence>